<accession>A0ABZ0ZTQ2</accession>
<organism evidence="2 3">
    <name type="scientific">Nocardioides bizhenqiangii</name>
    <dbReference type="NCBI Taxonomy" id="3095076"/>
    <lineage>
        <taxon>Bacteria</taxon>
        <taxon>Bacillati</taxon>
        <taxon>Actinomycetota</taxon>
        <taxon>Actinomycetes</taxon>
        <taxon>Propionibacteriales</taxon>
        <taxon>Nocardioidaceae</taxon>
        <taxon>Nocardioides</taxon>
    </lineage>
</organism>
<keyword evidence="1" id="KW-0175">Coiled coil</keyword>
<evidence type="ECO:0000313" key="3">
    <source>
        <dbReference type="Proteomes" id="UP001327225"/>
    </source>
</evidence>
<sequence>MTERTVNARQLEVLKWIVDGCPEGVMTGTTHKTTAVALQGRRLVKVSKKGGVWRAEPTDAGRQFLATGAYPAGHWSASRESPARLIPTAAAKPAKPSTQPKVTGLRPVDQMIADLIKAGGEVTVEVDNNRQGYWEGLASSATRYNKVPSGKLLKVTRGKAWSERIIRLEDPPEWMTAVLDPIHVSEQLRNPHPVVKAIRGDRERLTIRRDVRVRALRILDALAKSAQARDYEVTAPKAESGYRHAKGYLNVTINGHPNVVDIEELKDRVPHEPTAHELREKERYSWTRIPDYDHVPSGRLQIRLLRESAVRQDAFSDTKTINLENRLPVVMQELELRAAAAEERTQRLERERQERQRQWEQVRDEAIVQARRLHRARVLSRQVELWRQAEEVDSYLAVVTEKVERLPDGSEKRAATEWLAWIRDYRSQLDPTDQSLSMPTDPEFTGEVLKPFMRGLSPYGPGW</sequence>
<name>A0ABZ0ZTQ2_9ACTN</name>
<protein>
    <recommendedName>
        <fullName evidence="4">PE-PGRS family protein</fullName>
    </recommendedName>
</protein>
<dbReference type="EMBL" id="CP141059">
    <property type="protein sequence ID" value="WQQ27655.1"/>
    <property type="molecule type" value="Genomic_DNA"/>
</dbReference>
<proteinExistence type="predicted"/>
<gene>
    <name evidence="2" type="ORF">SHK19_05320</name>
</gene>
<evidence type="ECO:0008006" key="4">
    <source>
        <dbReference type="Google" id="ProtNLM"/>
    </source>
</evidence>
<feature type="coiled-coil region" evidence="1">
    <location>
        <begin position="331"/>
        <end position="365"/>
    </location>
</feature>
<keyword evidence="3" id="KW-1185">Reference proteome</keyword>
<dbReference type="Proteomes" id="UP001327225">
    <property type="component" value="Chromosome"/>
</dbReference>
<dbReference type="RefSeq" id="WP_322938034.1">
    <property type="nucleotide sequence ID" value="NZ_CP141059.1"/>
</dbReference>
<reference evidence="3" key="1">
    <citation type="submission" date="2023-12" db="EMBL/GenBank/DDBJ databases">
        <title>Novel species in genus Nocardioides.</title>
        <authorList>
            <person name="Zhou H."/>
        </authorList>
    </citation>
    <scope>NUCLEOTIDE SEQUENCE [LARGE SCALE GENOMIC DNA]</scope>
    <source>
        <strain evidence="3">HM61</strain>
    </source>
</reference>
<evidence type="ECO:0000256" key="1">
    <source>
        <dbReference type="SAM" id="Coils"/>
    </source>
</evidence>
<evidence type="ECO:0000313" key="2">
    <source>
        <dbReference type="EMBL" id="WQQ27655.1"/>
    </source>
</evidence>